<evidence type="ECO:0000313" key="2">
    <source>
        <dbReference type="Proteomes" id="UP001157418"/>
    </source>
</evidence>
<keyword evidence="2" id="KW-1185">Reference proteome</keyword>
<dbReference type="InterPro" id="IPR035979">
    <property type="entry name" value="RBD_domain_sf"/>
</dbReference>
<gene>
    <name evidence="1" type="ORF">LVIROSA_LOCUS8938</name>
</gene>
<dbReference type="Proteomes" id="UP001157418">
    <property type="component" value="Unassembled WGS sequence"/>
</dbReference>
<accession>A0AAU9MLM0</accession>
<dbReference type="AlphaFoldDB" id="A0AAU9MLM0"/>
<protein>
    <recommendedName>
        <fullName evidence="3">RRM domain-containing protein</fullName>
    </recommendedName>
</protein>
<comment type="caution">
    <text evidence="1">The sequence shown here is derived from an EMBL/GenBank/DDBJ whole genome shotgun (WGS) entry which is preliminary data.</text>
</comment>
<name>A0AAU9MLM0_9ASTR</name>
<reference evidence="1 2" key="1">
    <citation type="submission" date="2022-01" db="EMBL/GenBank/DDBJ databases">
        <authorList>
            <person name="Xiong W."/>
            <person name="Schranz E."/>
        </authorList>
    </citation>
    <scope>NUCLEOTIDE SEQUENCE [LARGE SCALE GENOMIC DNA]</scope>
</reference>
<evidence type="ECO:0000313" key="1">
    <source>
        <dbReference type="EMBL" id="CAH1421543.1"/>
    </source>
</evidence>
<sequence>MGGLRSVVRETQEITLRRSLAFTSQTFRQTVAMVRKTFQTFGKLVVVYIFGRKDKGGSFFAFIRYEGVKDIDSLVLTLNQVRCGHCIAKVNIAKYVKKPPRLIPPPRSNRTSQPVIPSTKWNNICNGKSFVEVVSGNHRKYDTTPHSPSVEILMVLLKRAPMLDSCNSRCLIGEVKDLKLLNNMHTLLNVDESIATRVLYAGG</sequence>
<dbReference type="Gene3D" id="3.30.70.330">
    <property type="match status" value="1"/>
</dbReference>
<organism evidence="1 2">
    <name type="scientific">Lactuca virosa</name>
    <dbReference type="NCBI Taxonomy" id="75947"/>
    <lineage>
        <taxon>Eukaryota</taxon>
        <taxon>Viridiplantae</taxon>
        <taxon>Streptophyta</taxon>
        <taxon>Embryophyta</taxon>
        <taxon>Tracheophyta</taxon>
        <taxon>Spermatophyta</taxon>
        <taxon>Magnoliopsida</taxon>
        <taxon>eudicotyledons</taxon>
        <taxon>Gunneridae</taxon>
        <taxon>Pentapetalae</taxon>
        <taxon>asterids</taxon>
        <taxon>campanulids</taxon>
        <taxon>Asterales</taxon>
        <taxon>Asteraceae</taxon>
        <taxon>Cichorioideae</taxon>
        <taxon>Cichorieae</taxon>
        <taxon>Lactucinae</taxon>
        <taxon>Lactuca</taxon>
    </lineage>
</organism>
<dbReference type="GO" id="GO:0003676">
    <property type="term" value="F:nucleic acid binding"/>
    <property type="evidence" value="ECO:0007669"/>
    <property type="project" value="InterPro"/>
</dbReference>
<proteinExistence type="predicted"/>
<dbReference type="EMBL" id="CAKMRJ010001112">
    <property type="protein sequence ID" value="CAH1421543.1"/>
    <property type="molecule type" value="Genomic_DNA"/>
</dbReference>
<dbReference type="InterPro" id="IPR012677">
    <property type="entry name" value="Nucleotide-bd_a/b_plait_sf"/>
</dbReference>
<dbReference type="SUPFAM" id="SSF54928">
    <property type="entry name" value="RNA-binding domain, RBD"/>
    <property type="match status" value="1"/>
</dbReference>
<evidence type="ECO:0008006" key="3">
    <source>
        <dbReference type="Google" id="ProtNLM"/>
    </source>
</evidence>